<keyword evidence="4" id="KW-0805">Transcription regulation</keyword>
<comment type="similarity">
    <text evidence="2">Belongs to the TFIIF beta subunit family.</text>
</comment>
<feature type="domain" description="TFIIF beta subunit HTH" evidence="11">
    <location>
        <begin position="272"/>
        <end position="334"/>
    </location>
</feature>
<dbReference type="GO" id="GO:0005674">
    <property type="term" value="C:transcription factor TFIIF complex"/>
    <property type="evidence" value="ECO:0007669"/>
    <property type="project" value="InterPro"/>
</dbReference>
<evidence type="ECO:0000259" key="12">
    <source>
        <dbReference type="Pfam" id="PF17683"/>
    </source>
</evidence>
<dbReference type="GO" id="GO:0003677">
    <property type="term" value="F:DNA binding"/>
    <property type="evidence" value="ECO:0007669"/>
    <property type="project" value="UniProtKB-KW"/>
</dbReference>
<dbReference type="Pfam" id="PF17683">
    <property type="entry name" value="TFIIF_beta_N"/>
    <property type="match status" value="1"/>
</dbReference>
<evidence type="ECO:0000256" key="9">
    <source>
        <dbReference type="ARBA" id="ARBA00081863"/>
    </source>
</evidence>
<feature type="domain" description="TFIIF beta subunit N-terminal" evidence="12">
    <location>
        <begin position="58"/>
        <end position="207"/>
    </location>
</feature>
<evidence type="ECO:0000313" key="13">
    <source>
        <dbReference type="EMBL" id="SPN96862.1"/>
    </source>
</evidence>
<dbReference type="GO" id="GO:0003743">
    <property type="term" value="F:translation initiation factor activity"/>
    <property type="evidence" value="ECO:0007669"/>
    <property type="project" value="UniProtKB-KW"/>
</dbReference>
<evidence type="ECO:0000256" key="2">
    <source>
        <dbReference type="ARBA" id="ARBA00009543"/>
    </source>
</evidence>
<dbReference type="InterPro" id="IPR036390">
    <property type="entry name" value="WH_DNA-bd_sf"/>
</dbReference>
<protein>
    <recommendedName>
        <fullName evidence="3">Transcription initiation factor IIF subunit beta</fullName>
    </recommendedName>
    <alternativeName>
        <fullName evidence="9">TFIIF medium subunit</fullName>
    </alternativeName>
    <alternativeName>
        <fullName evidence="8">TFIIF-beta</fullName>
    </alternativeName>
</protein>
<keyword evidence="5" id="KW-0238">DNA-binding</keyword>
<evidence type="ECO:0000313" key="14">
    <source>
        <dbReference type="Proteomes" id="UP001187682"/>
    </source>
</evidence>
<dbReference type="InterPro" id="IPR040450">
    <property type="entry name" value="TFIIF_beta_HTH"/>
</dbReference>
<comment type="caution">
    <text evidence="13">The sequence shown here is derived from an EMBL/GenBank/DDBJ whole genome shotgun (WGS) entry which is preliminary data.</text>
</comment>
<dbReference type="EMBL" id="ONZQ02000001">
    <property type="protein sequence ID" value="SPN96862.1"/>
    <property type="molecule type" value="Genomic_DNA"/>
</dbReference>
<dbReference type="SUPFAM" id="SSF50916">
    <property type="entry name" value="Rap30/74 interaction domains"/>
    <property type="match status" value="1"/>
</dbReference>
<keyword evidence="7" id="KW-0539">Nucleus</keyword>
<reference evidence="13" key="1">
    <citation type="submission" date="2018-03" db="EMBL/GenBank/DDBJ databases">
        <authorList>
            <person name="Guldener U."/>
        </authorList>
    </citation>
    <scope>NUCLEOTIDE SEQUENCE</scope>
</reference>
<evidence type="ECO:0000256" key="1">
    <source>
        <dbReference type="ARBA" id="ARBA00004123"/>
    </source>
</evidence>
<name>A0AAE8MQJ7_9PEZI</name>
<evidence type="ECO:0000256" key="6">
    <source>
        <dbReference type="ARBA" id="ARBA00023163"/>
    </source>
</evidence>
<feature type="compositionally biased region" description="Basic and acidic residues" evidence="10">
    <location>
        <begin position="10"/>
        <end position="24"/>
    </location>
</feature>
<dbReference type="Proteomes" id="UP001187682">
    <property type="component" value="Unassembled WGS sequence"/>
</dbReference>
<evidence type="ECO:0000256" key="7">
    <source>
        <dbReference type="ARBA" id="ARBA00023242"/>
    </source>
</evidence>
<evidence type="ECO:0000259" key="11">
    <source>
        <dbReference type="Pfam" id="PF02270"/>
    </source>
</evidence>
<evidence type="ECO:0000256" key="4">
    <source>
        <dbReference type="ARBA" id="ARBA00023015"/>
    </source>
</evidence>
<keyword evidence="6" id="KW-0804">Transcription</keyword>
<dbReference type="InterPro" id="IPR003196">
    <property type="entry name" value="TFIIF_beta"/>
</dbReference>
<dbReference type="FunFam" id="1.10.10.10:FF:000035">
    <property type="entry name" value="General transcription factor IIF subunit 2"/>
    <property type="match status" value="1"/>
</dbReference>
<evidence type="ECO:0000256" key="3">
    <source>
        <dbReference type="ARBA" id="ARBA00021453"/>
    </source>
</evidence>
<accession>A0AAE8MQJ7</accession>
<evidence type="ECO:0000256" key="8">
    <source>
        <dbReference type="ARBA" id="ARBA00081473"/>
    </source>
</evidence>
<dbReference type="PANTHER" id="PTHR10445:SF0">
    <property type="entry name" value="GENERAL TRANSCRIPTION FACTOR IIF SUBUNIT 2"/>
    <property type="match status" value="1"/>
</dbReference>
<dbReference type="InterPro" id="IPR011039">
    <property type="entry name" value="TFIIF_interaction"/>
</dbReference>
<keyword evidence="13" id="KW-0396">Initiation factor</keyword>
<proteinExistence type="inferred from homology"/>
<dbReference type="AlphaFoldDB" id="A0AAE8MQJ7"/>
<dbReference type="Gene3D" id="1.10.10.10">
    <property type="entry name" value="Winged helix-like DNA-binding domain superfamily/Winged helix DNA-binding domain"/>
    <property type="match status" value="1"/>
</dbReference>
<dbReference type="SUPFAM" id="SSF46785">
    <property type="entry name" value="Winged helix' DNA-binding domain"/>
    <property type="match status" value="1"/>
</dbReference>
<sequence length="371" mass="42206">MADQQIKSEPSVKSEPFIKSEVKAEPGTSPSPFEDDDLYEDAGDLEFYDPNGPVDFAHLYLAHIPNDLWKAWSQLNDKDEIQIGTMRVWDEPVRVGQEIKNVPRRKMLLNPQIAQHQGIPREYNLNTHGDFNEKGSHFLFSEEDLPGFKEKSRNTGLPLSVLRARSEKVEKPKWERGAKYVPYFRKAIPKKTKIVGRLVHEMTSAPVLAEQREHLIRRQIDEFNKGGKTGLMSKGMGQAIRTGTVAGGDWEINLIKSQPKVTKAKKVEMKTIRIPENELMDQIFQCFAKYQYWSLKSLRAQLKQPEAYLRQTLEKIAVLNKTGRFANNWSLKEENIAAHQSNVGGDVAPEDAGDGSDVDDDDVEMKMEDAL</sequence>
<dbReference type="PANTHER" id="PTHR10445">
    <property type="entry name" value="GENERAL TRANSCRIPTION FACTOR IIF SUBUNIT 2"/>
    <property type="match status" value="1"/>
</dbReference>
<dbReference type="InterPro" id="IPR040504">
    <property type="entry name" value="TFIIF_beta_N"/>
</dbReference>
<comment type="subcellular location">
    <subcellularLocation>
        <location evidence="1">Nucleus</location>
    </subcellularLocation>
</comment>
<feature type="region of interest" description="Disordered" evidence="10">
    <location>
        <begin position="1"/>
        <end position="37"/>
    </location>
</feature>
<feature type="region of interest" description="Disordered" evidence="10">
    <location>
        <begin position="341"/>
        <end position="371"/>
    </location>
</feature>
<dbReference type="Pfam" id="PF02270">
    <property type="entry name" value="TFIIF_beta"/>
    <property type="match status" value="1"/>
</dbReference>
<organism evidence="13 14">
    <name type="scientific">Cephalotrichum gorgonifer</name>
    <dbReference type="NCBI Taxonomy" id="2041049"/>
    <lineage>
        <taxon>Eukaryota</taxon>
        <taxon>Fungi</taxon>
        <taxon>Dikarya</taxon>
        <taxon>Ascomycota</taxon>
        <taxon>Pezizomycotina</taxon>
        <taxon>Sordariomycetes</taxon>
        <taxon>Hypocreomycetidae</taxon>
        <taxon>Microascales</taxon>
        <taxon>Microascaceae</taxon>
        <taxon>Cephalotrichum</taxon>
    </lineage>
</organism>
<evidence type="ECO:0000256" key="5">
    <source>
        <dbReference type="ARBA" id="ARBA00023125"/>
    </source>
</evidence>
<keyword evidence="13" id="KW-0648">Protein biosynthesis</keyword>
<dbReference type="GO" id="GO:0006367">
    <property type="term" value="P:transcription initiation at RNA polymerase II promoter"/>
    <property type="evidence" value="ECO:0007669"/>
    <property type="project" value="InterPro"/>
</dbReference>
<dbReference type="InterPro" id="IPR036388">
    <property type="entry name" value="WH-like_DNA-bd_sf"/>
</dbReference>
<gene>
    <name evidence="13" type="ORF">DNG_00382</name>
</gene>
<keyword evidence="14" id="KW-1185">Reference proteome</keyword>
<feature type="compositionally biased region" description="Acidic residues" evidence="10">
    <location>
        <begin position="348"/>
        <end position="363"/>
    </location>
</feature>
<dbReference type="CDD" id="cd07980">
    <property type="entry name" value="TFIIF_beta"/>
    <property type="match status" value="1"/>
</dbReference>
<evidence type="ECO:0000256" key="10">
    <source>
        <dbReference type="SAM" id="MobiDB-lite"/>
    </source>
</evidence>